<proteinExistence type="predicted"/>
<protein>
    <submittedName>
        <fullName evidence="2">Uncharacterized protein</fullName>
    </submittedName>
</protein>
<organism evidence="2 3">
    <name type="scientific">Mycena alexandri</name>
    <dbReference type="NCBI Taxonomy" id="1745969"/>
    <lineage>
        <taxon>Eukaryota</taxon>
        <taxon>Fungi</taxon>
        <taxon>Dikarya</taxon>
        <taxon>Basidiomycota</taxon>
        <taxon>Agaricomycotina</taxon>
        <taxon>Agaricomycetes</taxon>
        <taxon>Agaricomycetidae</taxon>
        <taxon>Agaricales</taxon>
        <taxon>Marasmiineae</taxon>
        <taxon>Mycenaceae</taxon>
        <taxon>Mycena</taxon>
    </lineage>
</organism>
<evidence type="ECO:0000256" key="1">
    <source>
        <dbReference type="SAM" id="MobiDB-lite"/>
    </source>
</evidence>
<dbReference type="EMBL" id="JARJCM010000090">
    <property type="protein sequence ID" value="KAJ7030556.1"/>
    <property type="molecule type" value="Genomic_DNA"/>
</dbReference>
<name>A0AAD6SMB2_9AGAR</name>
<feature type="non-terminal residue" evidence="2">
    <location>
        <position position="1"/>
    </location>
</feature>
<reference evidence="2" key="1">
    <citation type="submission" date="2023-03" db="EMBL/GenBank/DDBJ databases">
        <title>Massive genome expansion in bonnet fungi (Mycena s.s.) driven by repeated elements and novel gene families across ecological guilds.</title>
        <authorList>
            <consortium name="Lawrence Berkeley National Laboratory"/>
            <person name="Harder C.B."/>
            <person name="Miyauchi S."/>
            <person name="Viragh M."/>
            <person name="Kuo A."/>
            <person name="Thoen E."/>
            <person name="Andreopoulos B."/>
            <person name="Lu D."/>
            <person name="Skrede I."/>
            <person name="Drula E."/>
            <person name="Henrissat B."/>
            <person name="Morin E."/>
            <person name="Kohler A."/>
            <person name="Barry K."/>
            <person name="LaButti K."/>
            <person name="Morin E."/>
            <person name="Salamov A."/>
            <person name="Lipzen A."/>
            <person name="Mereny Z."/>
            <person name="Hegedus B."/>
            <person name="Baldrian P."/>
            <person name="Stursova M."/>
            <person name="Weitz H."/>
            <person name="Taylor A."/>
            <person name="Grigoriev I.V."/>
            <person name="Nagy L.G."/>
            <person name="Martin F."/>
            <person name="Kauserud H."/>
        </authorList>
    </citation>
    <scope>NUCLEOTIDE SEQUENCE</scope>
    <source>
        <strain evidence="2">CBHHK200</strain>
    </source>
</reference>
<evidence type="ECO:0000313" key="2">
    <source>
        <dbReference type="EMBL" id="KAJ7030556.1"/>
    </source>
</evidence>
<feature type="region of interest" description="Disordered" evidence="1">
    <location>
        <begin position="62"/>
        <end position="84"/>
    </location>
</feature>
<accession>A0AAD6SMB2</accession>
<feature type="compositionally biased region" description="Basic and acidic residues" evidence="1">
    <location>
        <begin position="72"/>
        <end position="84"/>
    </location>
</feature>
<dbReference type="PANTHER" id="PTHR33481:SF1">
    <property type="entry name" value="ENDONUCLEASE_EXONUCLEASE_PHOSPHATASE DOMAIN-CONTAINING PROTEIN-RELATED"/>
    <property type="match status" value="1"/>
</dbReference>
<dbReference type="AlphaFoldDB" id="A0AAD6SMB2"/>
<sequence>DGVAEEVRLAIWTGDDWKAPDTHGLQIGFVRRGWPALASPITAIFKASVALGLYPTSLKASNAIPTHKPAKKDKSSPKAWRPVEQHSAVLAKPLERLMANRISFFAESHNVFDRDQYGGRPSHSTTQA</sequence>
<keyword evidence="3" id="KW-1185">Reference proteome</keyword>
<gene>
    <name evidence="2" type="ORF">C8F04DRAFT_928901</name>
</gene>
<feature type="non-terminal residue" evidence="2">
    <location>
        <position position="128"/>
    </location>
</feature>
<dbReference type="PANTHER" id="PTHR33481">
    <property type="entry name" value="REVERSE TRANSCRIPTASE"/>
    <property type="match status" value="1"/>
</dbReference>
<evidence type="ECO:0000313" key="3">
    <source>
        <dbReference type="Proteomes" id="UP001218188"/>
    </source>
</evidence>
<dbReference type="Proteomes" id="UP001218188">
    <property type="component" value="Unassembled WGS sequence"/>
</dbReference>
<comment type="caution">
    <text evidence="2">The sequence shown here is derived from an EMBL/GenBank/DDBJ whole genome shotgun (WGS) entry which is preliminary data.</text>
</comment>